<proteinExistence type="predicted"/>
<reference evidence="2" key="1">
    <citation type="submission" date="2022-11" db="UniProtKB">
        <authorList>
            <consortium name="WormBaseParasite"/>
        </authorList>
    </citation>
    <scope>IDENTIFICATION</scope>
</reference>
<dbReference type="WBParaSite" id="JU765_v2.g10710.t3">
    <property type="protein sequence ID" value="JU765_v2.g10710.t3"/>
    <property type="gene ID" value="JU765_v2.g10710"/>
</dbReference>
<protein>
    <submittedName>
        <fullName evidence="2">Globin family profile domain-containing protein</fullName>
    </submittedName>
</protein>
<organism evidence="1 2">
    <name type="scientific">Panagrolaimus sp. JU765</name>
    <dbReference type="NCBI Taxonomy" id="591449"/>
    <lineage>
        <taxon>Eukaryota</taxon>
        <taxon>Metazoa</taxon>
        <taxon>Ecdysozoa</taxon>
        <taxon>Nematoda</taxon>
        <taxon>Chromadorea</taxon>
        <taxon>Rhabditida</taxon>
        <taxon>Tylenchina</taxon>
        <taxon>Panagrolaimomorpha</taxon>
        <taxon>Panagrolaimoidea</taxon>
        <taxon>Panagrolaimidae</taxon>
        <taxon>Panagrolaimus</taxon>
    </lineage>
</organism>
<dbReference type="Proteomes" id="UP000887576">
    <property type="component" value="Unplaced"/>
</dbReference>
<evidence type="ECO:0000313" key="2">
    <source>
        <dbReference type="WBParaSite" id="JU765_v2.g10710.t3"/>
    </source>
</evidence>
<sequence>MGNSGSTATNPTVQLIRRNESFGSSPKKFQKANTQLLLEVDGNSKANTQLLLEVDGNSKNGSFGSSDFLLHDKYVRRRSSGKKSNRSQSLEQRSIMNGSHSPSSSQSSSNSYLNAIVTEKGCLRQSTQPKFQISGDLNPHQVNLVKRTWKQTLKSANEDENEMACRLLLRIFQLDHRNQVLFGLADIPQAELLNNQLFLKHVKAIEPTLSSVMSHPANATNLSKYLQQLGGRHVQYTGVTYKCSYWKV</sequence>
<accession>A0AC34PWL4</accession>
<name>A0AC34PWL4_9BILA</name>
<evidence type="ECO:0000313" key="1">
    <source>
        <dbReference type="Proteomes" id="UP000887576"/>
    </source>
</evidence>